<geneLocation type="plasmid" evidence="5 6">
    <name>pAlCFBP5477</name>
</geneLocation>
<evidence type="ECO:0000256" key="2">
    <source>
        <dbReference type="ARBA" id="ARBA00022723"/>
    </source>
</evidence>
<organism evidence="5 6">
    <name type="scientific">Agrobacterium larrymoorei</name>
    <dbReference type="NCBI Taxonomy" id="160699"/>
    <lineage>
        <taxon>Bacteria</taxon>
        <taxon>Pseudomonadati</taxon>
        <taxon>Pseudomonadota</taxon>
        <taxon>Alphaproteobacteria</taxon>
        <taxon>Hyphomicrobiales</taxon>
        <taxon>Rhizobiaceae</taxon>
        <taxon>Rhizobium/Agrobacterium group</taxon>
        <taxon>Agrobacterium</taxon>
    </lineage>
</organism>
<proteinExistence type="inferred from homology"/>
<dbReference type="PANTHER" id="PTHR30502:SF0">
    <property type="entry name" value="PHOSPHOENOLPYRUVATE CARBOXYLASE FAMILY PROTEIN"/>
    <property type="match status" value="1"/>
</dbReference>
<evidence type="ECO:0000259" key="4">
    <source>
        <dbReference type="Pfam" id="PF03328"/>
    </source>
</evidence>
<protein>
    <submittedName>
        <fullName evidence="5">Aldolase/citrate lyase family protein</fullName>
    </submittedName>
</protein>
<evidence type="ECO:0000313" key="5">
    <source>
        <dbReference type="EMBL" id="WHA43895.1"/>
    </source>
</evidence>
<dbReference type="Pfam" id="PF03328">
    <property type="entry name" value="HpcH_HpaI"/>
    <property type="match status" value="1"/>
</dbReference>
<dbReference type="Proteomes" id="UP000298664">
    <property type="component" value="Plasmid pAlCFBP5477"/>
</dbReference>
<dbReference type="InterPro" id="IPR050251">
    <property type="entry name" value="HpcH-HpaI_aldolase"/>
</dbReference>
<dbReference type="GO" id="GO:0005737">
    <property type="term" value="C:cytoplasm"/>
    <property type="evidence" value="ECO:0007669"/>
    <property type="project" value="TreeGrafter"/>
</dbReference>
<dbReference type="RefSeq" id="WP_137395959.1">
    <property type="nucleotide sequence ID" value="NZ_CP124735.1"/>
</dbReference>
<sequence>MRNALRARLASGRACLNGWLSIPSGLSAEVMARSGWHSITVDLQHGVQDYMSMVECFQALGAYPVTPMVRVPWNEPGIIGKALDAGAWGLICPMINTAEEARALVDACLYPPQGSRSNGPVRAGGYGEPGLVYQSFANDELLILPMIETRRGVENLEEILDVPGVSGVYVGPSDMGLSFGLSPTLDREEDEIINIYKRIINGCEDRGKICGLHNGTPAYAARMINLGFRIVTITSDATLLGAIARDTVRQIRSEAHGLAD</sequence>
<dbReference type="InterPro" id="IPR005000">
    <property type="entry name" value="Aldolase/citrate-lyase_domain"/>
</dbReference>
<dbReference type="AlphaFoldDB" id="A0AAF0HFH7"/>
<keyword evidence="3 5" id="KW-0456">Lyase</keyword>
<feature type="domain" description="HpcH/HpaI aldolase/citrate lyase" evidence="4">
    <location>
        <begin position="25"/>
        <end position="236"/>
    </location>
</feature>
<keyword evidence="5" id="KW-0614">Plasmid</keyword>
<dbReference type="InterPro" id="IPR015813">
    <property type="entry name" value="Pyrv/PenolPyrv_kinase-like_dom"/>
</dbReference>
<dbReference type="SUPFAM" id="SSF51621">
    <property type="entry name" value="Phosphoenolpyruvate/pyruvate domain"/>
    <property type="match status" value="1"/>
</dbReference>
<comment type="similarity">
    <text evidence="1">Belongs to the HpcH/HpaI aldolase family.</text>
</comment>
<name>A0AAF0HFH7_9HYPH</name>
<evidence type="ECO:0000256" key="1">
    <source>
        <dbReference type="ARBA" id="ARBA00005568"/>
    </source>
</evidence>
<accession>A0AAF0HFH7</accession>
<dbReference type="GO" id="GO:0016832">
    <property type="term" value="F:aldehyde-lyase activity"/>
    <property type="evidence" value="ECO:0007669"/>
    <property type="project" value="TreeGrafter"/>
</dbReference>
<evidence type="ECO:0000313" key="6">
    <source>
        <dbReference type="Proteomes" id="UP000298664"/>
    </source>
</evidence>
<dbReference type="GO" id="GO:0046872">
    <property type="term" value="F:metal ion binding"/>
    <property type="evidence" value="ECO:0007669"/>
    <property type="project" value="UniProtKB-KW"/>
</dbReference>
<dbReference type="PANTHER" id="PTHR30502">
    <property type="entry name" value="2-KETO-3-DEOXY-L-RHAMNONATE ALDOLASE"/>
    <property type="match status" value="1"/>
</dbReference>
<gene>
    <name evidence="5" type="ORF">CFBP5477_022505</name>
</gene>
<keyword evidence="2" id="KW-0479">Metal-binding</keyword>
<dbReference type="InterPro" id="IPR040442">
    <property type="entry name" value="Pyrv_kinase-like_dom_sf"/>
</dbReference>
<dbReference type="EMBL" id="CP124735">
    <property type="protein sequence ID" value="WHA43895.1"/>
    <property type="molecule type" value="Genomic_DNA"/>
</dbReference>
<evidence type="ECO:0000256" key="3">
    <source>
        <dbReference type="ARBA" id="ARBA00023239"/>
    </source>
</evidence>
<dbReference type="Gene3D" id="3.20.20.60">
    <property type="entry name" value="Phosphoenolpyruvate-binding domains"/>
    <property type="match status" value="1"/>
</dbReference>
<reference evidence="5" key="1">
    <citation type="submission" date="2023-05" db="EMBL/GenBank/DDBJ databases">
        <title>Complete genome sequence of Agrobacterium larrymoorei CFBP5477.</title>
        <authorList>
            <person name="Yen H.-C."/>
            <person name="Chou L."/>
            <person name="Lin Y.-C."/>
            <person name="Lai E.-M."/>
            <person name="Kuo C.-H."/>
        </authorList>
    </citation>
    <scope>NUCLEOTIDE SEQUENCE</scope>
    <source>
        <strain evidence="5">CFBP5477</strain>
        <plasmid evidence="5">pAlCFBP5477</plasmid>
    </source>
</reference>